<dbReference type="STRING" id="659014.SAMN04487996_13520"/>
<dbReference type="GO" id="GO:0033627">
    <property type="term" value="P:cell adhesion mediated by integrin"/>
    <property type="evidence" value="ECO:0007669"/>
    <property type="project" value="TreeGrafter"/>
</dbReference>
<dbReference type="EMBL" id="FNAN01000035">
    <property type="protein sequence ID" value="SDH39154.1"/>
    <property type="molecule type" value="Genomic_DNA"/>
</dbReference>
<keyword evidence="3" id="KW-0325">Glycoprotein</keyword>
<dbReference type="GO" id="GO:0008305">
    <property type="term" value="C:integrin complex"/>
    <property type="evidence" value="ECO:0007669"/>
    <property type="project" value="InterPro"/>
</dbReference>
<sequence>MGSSIACAGDVNGDGFSDFLLGAEYYDNGQFNEGAVFVFHGQKGYITNHASMLESNQANAWFGTAVASAGDVNGDGYSDILVGCYTYDNGQTDEGHVFVYHGGAEGIGTNEALTLSGGVSGAMIGYSVASAGDVNSDGFDDVIVGAPEYDYNGITGGIAIVYNGSADGIDANNKVILSKTKPGSYFGSSVAAAGDVNGDGYGDIIIGARDYSDGQNKEGAAFIFPGSNSGIVAGLSQTLQKDVANAGLGTSVSGAGDINRDGFADVVIGAPNFASGQNTFGAIYIYYGSSNNGAQNPTMIQGYSVNSGFGSDVSSAGDINGDGFSDVIAGAYAESLGEVQEGAAYIFQGANGGINSAGKVLQSNQPNAWFGASVASAGDVNADGFGDIVVGAPYYDKNEFNEGVAFVYYGNSSGVISANPAPAILEINMLGAQFGSSVQSAGDVNGDGYSDIVIGAKYASNGQTEEGKIAVFHGSPIGIKPTASFSIESDQNNANLGFAVSGAGDVNGDGYSDIIIGTPHANAGAGNNVGSAMVFYGNNGKGLQNNVRLFNTNFTPINYAQFSEPNFISGLFTKSFVGKNKGKLVWETMGAEFRFRKSETIRSPQVIFSQEYLPISPIWLLEVVF</sequence>
<dbReference type="Proteomes" id="UP000198748">
    <property type="component" value="Unassembled WGS sequence"/>
</dbReference>
<dbReference type="GO" id="GO:0009897">
    <property type="term" value="C:external side of plasma membrane"/>
    <property type="evidence" value="ECO:0007669"/>
    <property type="project" value="TreeGrafter"/>
</dbReference>
<evidence type="ECO:0000313" key="5">
    <source>
        <dbReference type="Proteomes" id="UP000198748"/>
    </source>
</evidence>
<dbReference type="GO" id="GO:0098609">
    <property type="term" value="P:cell-cell adhesion"/>
    <property type="evidence" value="ECO:0007669"/>
    <property type="project" value="TreeGrafter"/>
</dbReference>
<dbReference type="GO" id="GO:0007229">
    <property type="term" value="P:integrin-mediated signaling pathway"/>
    <property type="evidence" value="ECO:0007669"/>
    <property type="project" value="TreeGrafter"/>
</dbReference>
<dbReference type="SMART" id="SM00191">
    <property type="entry name" value="Int_alpha"/>
    <property type="match status" value="9"/>
</dbReference>
<dbReference type="PANTHER" id="PTHR23220:SF122">
    <property type="entry name" value="INTEGRIN ALPHA-PS1"/>
    <property type="match status" value="1"/>
</dbReference>
<evidence type="ECO:0000313" key="4">
    <source>
        <dbReference type="EMBL" id="SDH39154.1"/>
    </source>
</evidence>
<proteinExistence type="predicted"/>
<dbReference type="AlphaFoldDB" id="A0A1G8C1A8"/>
<dbReference type="RefSeq" id="WP_090157739.1">
    <property type="nucleotide sequence ID" value="NZ_FNAN01000035.1"/>
</dbReference>
<evidence type="ECO:0000256" key="1">
    <source>
        <dbReference type="ARBA" id="ARBA00022729"/>
    </source>
</evidence>
<dbReference type="GO" id="GO:0005178">
    <property type="term" value="F:integrin binding"/>
    <property type="evidence" value="ECO:0007669"/>
    <property type="project" value="TreeGrafter"/>
</dbReference>
<evidence type="ECO:0000256" key="2">
    <source>
        <dbReference type="ARBA" id="ARBA00022737"/>
    </source>
</evidence>
<gene>
    <name evidence="4" type="ORF">SAMN04487996_13520</name>
</gene>
<dbReference type="PANTHER" id="PTHR23220">
    <property type="entry name" value="INTEGRIN ALPHA"/>
    <property type="match status" value="1"/>
</dbReference>
<reference evidence="5" key="1">
    <citation type="submission" date="2016-10" db="EMBL/GenBank/DDBJ databases">
        <authorList>
            <person name="Varghese N."/>
            <person name="Submissions S."/>
        </authorList>
    </citation>
    <scope>NUCLEOTIDE SEQUENCE [LARGE SCALE GENOMIC DNA]</scope>
    <source>
        <strain evidence="5">DSM 25329</strain>
    </source>
</reference>
<name>A0A1G8C1A8_9BACT</name>
<dbReference type="PROSITE" id="PS51470">
    <property type="entry name" value="FG_GAP"/>
    <property type="match status" value="9"/>
</dbReference>
<keyword evidence="1" id="KW-0732">Signal</keyword>
<dbReference type="SUPFAM" id="SSF69318">
    <property type="entry name" value="Integrin alpha N-terminal domain"/>
    <property type="match status" value="3"/>
</dbReference>
<dbReference type="InterPro" id="IPR013519">
    <property type="entry name" value="Int_alpha_beta-p"/>
</dbReference>
<protein>
    <submittedName>
        <fullName evidence="4">FG-GAP repeat-containing protein</fullName>
    </submittedName>
</protein>
<keyword evidence="5" id="KW-1185">Reference proteome</keyword>
<dbReference type="PRINTS" id="PR01185">
    <property type="entry name" value="INTEGRINA"/>
</dbReference>
<dbReference type="InterPro" id="IPR000413">
    <property type="entry name" value="Integrin_alpha"/>
</dbReference>
<evidence type="ECO:0000256" key="3">
    <source>
        <dbReference type="ARBA" id="ARBA00023180"/>
    </source>
</evidence>
<dbReference type="OrthoDB" id="883622at2"/>
<dbReference type="InterPro" id="IPR013517">
    <property type="entry name" value="FG-GAP"/>
</dbReference>
<accession>A0A1G8C1A8</accession>
<organism evidence="4 5">
    <name type="scientific">Dyadobacter soli</name>
    <dbReference type="NCBI Taxonomy" id="659014"/>
    <lineage>
        <taxon>Bacteria</taxon>
        <taxon>Pseudomonadati</taxon>
        <taxon>Bacteroidota</taxon>
        <taxon>Cytophagia</taxon>
        <taxon>Cytophagales</taxon>
        <taxon>Spirosomataceae</taxon>
        <taxon>Dyadobacter</taxon>
    </lineage>
</organism>
<keyword evidence="2" id="KW-0677">Repeat</keyword>
<dbReference type="Gene3D" id="2.130.10.130">
    <property type="entry name" value="Integrin alpha, N-terminal"/>
    <property type="match status" value="5"/>
</dbReference>
<dbReference type="Pfam" id="PF01839">
    <property type="entry name" value="FG-GAP"/>
    <property type="match status" value="9"/>
</dbReference>
<dbReference type="InterPro" id="IPR028994">
    <property type="entry name" value="Integrin_alpha_N"/>
</dbReference>
<dbReference type="GO" id="GO:0007160">
    <property type="term" value="P:cell-matrix adhesion"/>
    <property type="evidence" value="ECO:0007669"/>
    <property type="project" value="TreeGrafter"/>
</dbReference>